<feature type="transmembrane region" description="Helical" evidence="1">
    <location>
        <begin position="103"/>
        <end position="122"/>
    </location>
</feature>
<sequence length="137" mass="13970">MIAAALVLAGALLATLHLVRRWGVLGRFAALGMTGRRAVRVMARRGASDRWKERAARLLAARLLGRSLLAGGGLAVAAMPIGLALGVGPALGVPTTAALLDPAARLAILAMGIAFAFARYLVGRAAGAGRRARLSPA</sequence>
<evidence type="ECO:0000256" key="1">
    <source>
        <dbReference type="SAM" id="Phobius"/>
    </source>
</evidence>
<comment type="caution">
    <text evidence="2">The sequence shown here is derived from an EMBL/GenBank/DDBJ whole genome shotgun (WGS) entry which is preliminary data.</text>
</comment>
<feature type="transmembrane region" description="Helical" evidence="1">
    <location>
        <begin position="68"/>
        <end position="91"/>
    </location>
</feature>
<organism evidence="2 3">
    <name type="scientific">Novosphingobium pokkalii</name>
    <dbReference type="NCBI Taxonomy" id="1770194"/>
    <lineage>
        <taxon>Bacteria</taxon>
        <taxon>Pseudomonadati</taxon>
        <taxon>Pseudomonadota</taxon>
        <taxon>Alphaproteobacteria</taxon>
        <taxon>Sphingomonadales</taxon>
        <taxon>Sphingomonadaceae</taxon>
        <taxon>Novosphingobium</taxon>
    </lineage>
</organism>
<keyword evidence="1" id="KW-1133">Transmembrane helix</keyword>
<name>A0ABV7V235_9SPHN</name>
<keyword evidence="3" id="KW-1185">Reference proteome</keyword>
<dbReference type="EMBL" id="JBHRYE010000012">
    <property type="protein sequence ID" value="MFC3671504.1"/>
    <property type="molecule type" value="Genomic_DNA"/>
</dbReference>
<keyword evidence="1" id="KW-0812">Transmembrane</keyword>
<evidence type="ECO:0000313" key="2">
    <source>
        <dbReference type="EMBL" id="MFC3671504.1"/>
    </source>
</evidence>
<accession>A0ABV7V235</accession>
<proteinExistence type="predicted"/>
<reference evidence="3" key="1">
    <citation type="journal article" date="2019" name="Int. J. Syst. Evol. Microbiol.">
        <title>The Global Catalogue of Microorganisms (GCM) 10K type strain sequencing project: providing services to taxonomists for standard genome sequencing and annotation.</title>
        <authorList>
            <consortium name="The Broad Institute Genomics Platform"/>
            <consortium name="The Broad Institute Genome Sequencing Center for Infectious Disease"/>
            <person name="Wu L."/>
            <person name="Ma J."/>
        </authorList>
    </citation>
    <scope>NUCLEOTIDE SEQUENCE [LARGE SCALE GENOMIC DNA]</scope>
    <source>
        <strain evidence="3">KCTC 42224</strain>
    </source>
</reference>
<dbReference type="Proteomes" id="UP001595683">
    <property type="component" value="Unassembled WGS sequence"/>
</dbReference>
<gene>
    <name evidence="2" type="ORF">ACFOOT_08700</name>
</gene>
<keyword evidence="1" id="KW-0472">Membrane</keyword>
<dbReference type="RefSeq" id="WP_191323700.1">
    <property type="nucleotide sequence ID" value="NZ_BMZP01000005.1"/>
</dbReference>
<evidence type="ECO:0000313" key="3">
    <source>
        <dbReference type="Proteomes" id="UP001595683"/>
    </source>
</evidence>
<protein>
    <submittedName>
        <fullName evidence="2">Uncharacterized protein</fullName>
    </submittedName>
</protein>